<dbReference type="AlphaFoldDB" id="A0A5D4XV32"/>
<dbReference type="GO" id="GO:0016020">
    <property type="term" value="C:membrane"/>
    <property type="evidence" value="ECO:0007669"/>
    <property type="project" value="UniProtKB-SubCell"/>
</dbReference>
<keyword evidence="4 5" id="KW-0472">Membrane</keyword>
<gene>
    <name evidence="7" type="ORF">FZO89_11780</name>
</gene>
<evidence type="ECO:0000256" key="3">
    <source>
        <dbReference type="ARBA" id="ARBA00022989"/>
    </source>
</evidence>
<dbReference type="Proteomes" id="UP000324973">
    <property type="component" value="Unassembled WGS sequence"/>
</dbReference>
<dbReference type="Pfam" id="PF04116">
    <property type="entry name" value="FA_hydroxylase"/>
    <property type="match status" value="1"/>
</dbReference>
<dbReference type="EMBL" id="VTFT01000001">
    <property type="protein sequence ID" value="TYT26882.1"/>
    <property type="molecule type" value="Genomic_DNA"/>
</dbReference>
<protein>
    <submittedName>
        <fullName evidence="7">Sterol desaturase family protein</fullName>
    </submittedName>
</protein>
<name>A0A5D4XV32_9GAMM</name>
<feature type="transmembrane region" description="Helical" evidence="5">
    <location>
        <begin position="41"/>
        <end position="63"/>
    </location>
</feature>
<comment type="subcellular location">
    <subcellularLocation>
        <location evidence="1">Membrane</location>
    </subcellularLocation>
</comment>
<organism evidence="7 8">
    <name type="scientific">Luteimonas viscosa</name>
    <dbReference type="NCBI Taxonomy" id="1132694"/>
    <lineage>
        <taxon>Bacteria</taxon>
        <taxon>Pseudomonadati</taxon>
        <taxon>Pseudomonadota</taxon>
        <taxon>Gammaproteobacteria</taxon>
        <taxon>Lysobacterales</taxon>
        <taxon>Lysobacteraceae</taxon>
        <taxon>Luteimonas</taxon>
    </lineage>
</organism>
<accession>A0A5D4XV32</accession>
<feature type="domain" description="Fatty acid hydroxylase" evidence="6">
    <location>
        <begin position="85"/>
        <end position="216"/>
    </location>
</feature>
<dbReference type="GO" id="GO:0005506">
    <property type="term" value="F:iron ion binding"/>
    <property type="evidence" value="ECO:0007669"/>
    <property type="project" value="InterPro"/>
</dbReference>
<evidence type="ECO:0000259" key="6">
    <source>
        <dbReference type="Pfam" id="PF04116"/>
    </source>
</evidence>
<keyword evidence="3 5" id="KW-1133">Transmembrane helix</keyword>
<feature type="transmembrane region" description="Helical" evidence="5">
    <location>
        <begin position="12"/>
        <end position="29"/>
    </location>
</feature>
<reference evidence="7 8" key="1">
    <citation type="submission" date="2019-08" db="EMBL/GenBank/DDBJ databases">
        <title>Luteimonas viscosus sp. nov., isolated from soil of a sunflower field.</title>
        <authorList>
            <person name="Jianli Z."/>
            <person name="Ying Z."/>
        </authorList>
    </citation>
    <scope>NUCLEOTIDE SEQUENCE [LARGE SCALE GENOMIC DNA]</scope>
    <source>
        <strain evidence="7 8">XBU10</strain>
    </source>
</reference>
<keyword evidence="8" id="KW-1185">Reference proteome</keyword>
<keyword evidence="2 5" id="KW-0812">Transmembrane</keyword>
<dbReference type="InterPro" id="IPR050307">
    <property type="entry name" value="Sterol_Desaturase_Related"/>
</dbReference>
<evidence type="ECO:0000313" key="7">
    <source>
        <dbReference type="EMBL" id="TYT26882.1"/>
    </source>
</evidence>
<dbReference type="GO" id="GO:0016491">
    <property type="term" value="F:oxidoreductase activity"/>
    <property type="evidence" value="ECO:0007669"/>
    <property type="project" value="InterPro"/>
</dbReference>
<feature type="transmembrane region" description="Helical" evidence="5">
    <location>
        <begin position="78"/>
        <end position="98"/>
    </location>
</feature>
<dbReference type="GO" id="GO:0008610">
    <property type="term" value="P:lipid biosynthetic process"/>
    <property type="evidence" value="ECO:0007669"/>
    <property type="project" value="InterPro"/>
</dbReference>
<sequence>MPSPLQLLLDPVSLVVFLLYAGLMAWELFFPARRLPSIRGWHWRGLAAFAAFFFLSSYLPLFWSAHLQAYQLLDLSHLPVWAGAVVGVLVYEAGVYAWHRSMHGSGLLWRALHQMHHSAERLDTFGAFWFSPLDMVGWIALSSLCLTLLVGLSPESATMVLYATTFMAVFQHANIRTPRWMGYILQRPESHSIHHGRGVHAYNYSDLPLFDILFGTFRNPKRHAPRQGFYDGASRRVAEMVLFRDVSKEPGGRAS</sequence>
<dbReference type="PANTHER" id="PTHR11863">
    <property type="entry name" value="STEROL DESATURASE"/>
    <property type="match status" value="1"/>
</dbReference>
<evidence type="ECO:0000313" key="8">
    <source>
        <dbReference type="Proteomes" id="UP000324973"/>
    </source>
</evidence>
<proteinExistence type="predicted"/>
<evidence type="ECO:0000256" key="1">
    <source>
        <dbReference type="ARBA" id="ARBA00004370"/>
    </source>
</evidence>
<comment type="caution">
    <text evidence="7">The sequence shown here is derived from an EMBL/GenBank/DDBJ whole genome shotgun (WGS) entry which is preliminary data.</text>
</comment>
<dbReference type="InterPro" id="IPR006694">
    <property type="entry name" value="Fatty_acid_hydroxylase"/>
</dbReference>
<evidence type="ECO:0000256" key="5">
    <source>
        <dbReference type="SAM" id="Phobius"/>
    </source>
</evidence>
<dbReference type="RefSeq" id="WP_149103435.1">
    <property type="nucleotide sequence ID" value="NZ_VTFT01000001.1"/>
</dbReference>
<dbReference type="OrthoDB" id="9770329at2"/>
<evidence type="ECO:0000256" key="4">
    <source>
        <dbReference type="ARBA" id="ARBA00023136"/>
    </source>
</evidence>
<evidence type="ECO:0000256" key="2">
    <source>
        <dbReference type="ARBA" id="ARBA00022692"/>
    </source>
</evidence>